<evidence type="ECO:0000256" key="9">
    <source>
        <dbReference type="SAM" id="MobiDB-lite"/>
    </source>
</evidence>
<dbReference type="GO" id="GO:0015031">
    <property type="term" value="P:protein transport"/>
    <property type="evidence" value="ECO:0007669"/>
    <property type="project" value="UniProtKB-KW"/>
</dbReference>
<evidence type="ECO:0000256" key="1">
    <source>
        <dbReference type="ARBA" id="ARBA00004395"/>
    </source>
</evidence>
<name>A0A6P8HSL7_ACTTE</name>
<dbReference type="PANTHER" id="PTHR12961">
    <property type="entry name" value="CONSERVED OLIGOMERIC GOLGI COMPLEX COMPONENT 2"/>
    <property type="match status" value="1"/>
</dbReference>
<dbReference type="KEGG" id="aten:116294885"/>
<gene>
    <name evidence="13" type="primary">LOC116294885</name>
</gene>
<comment type="similarity">
    <text evidence="2">Belongs to the COG2 family.</text>
</comment>
<accession>A0A6P8HSL7</accession>
<keyword evidence="4" id="KW-0813">Transport</keyword>
<organism evidence="12 13">
    <name type="scientific">Actinia tenebrosa</name>
    <name type="common">Australian red waratah sea anemone</name>
    <dbReference type="NCBI Taxonomy" id="6105"/>
    <lineage>
        <taxon>Eukaryota</taxon>
        <taxon>Metazoa</taxon>
        <taxon>Cnidaria</taxon>
        <taxon>Anthozoa</taxon>
        <taxon>Hexacorallia</taxon>
        <taxon>Actiniaria</taxon>
        <taxon>Actiniidae</taxon>
        <taxon>Actinia</taxon>
    </lineage>
</organism>
<dbReference type="AlphaFoldDB" id="A0A6P8HSL7"/>
<comment type="subcellular location">
    <subcellularLocation>
        <location evidence="1">Golgi apparatus membrane</location>
        <topology evidence="1">Peripheral membrane protein</topology>
    </subcellularLocation>
</comment>
<feature type="domain" description="Conserved oligomeric Golgi complex subunit 2 N-terminal" evidence="10">
    <location>
        <begin position="17"/>
        <end position="90"/>
    </location>
</feature>
<feature type="domain" description="COG complex component COG2 C-terminal" evidence="11">
    <location>
        <begin position="387"/>
        <end position="682"/>
    </location>
</feature>
<protein>
    <recommendedName>
        <fullName evidence="3">Conserved oligomeric Golgi complex subunit 2</fullName>
    </recommendedName>
    <alternativeName>
        <fullName evidence="8">Component of oligomeric Golgi complex 2</fullName>
    </alternativeName>
</protein>
<dbReference type="RefSeq" id="XP_031558431.1">
    <property type="nucleotide sequence ID" value="XM_031702571.1"/>
</dbReference>
<evidence type="ECO:0000313" key="12">
    <source>
        <dbReference type="Proteomes" id="UP000515163"/>
    </source>
</evidence>
<evidence type="ECO:0000256" key="8">
    <source>
        <dbReference type="ARBA" id="ARBA00031344"/>
    </source>
</evidence>
<evidence type="ECO:0000313" key="13">
    <source>
        <dbReference type="RefSeq" id="XP_031558431.1"/>
    </source>
</evidence>
<dbReference type="GO" id="GO:0007030">
    <property type="term" value="P:Golgi organization"/>
    <property type="evidence" value="ECO:0007669"/>
    <property type="project" value="InterPro"/>
</dbReference>
<dbReference type="InParanoid" id="A0A6P8HSL7"/>
<proteinExistence type="inferred from homology"/>
<evidence type="ECO:0000256" key="7">
    <source>
        <dbReference type="ARBA" id="ARBA00023136"/>
    </source>
</evidence>
<evidence type="ECO:0000256" key="5">
    <source>
        <dbReference type="ARBA" id="ARBA00022927"/>
    </source>
</evidence>
<evidence type="ECO:0000256" key="3">
    <source>
        <dbReference type="ARBA" id="ARBA00020977"/>
    </source>
</evidence>
<dbReference type="GeneID" id="116294885"/>
<dbReference type="InterPro" id="IPR024602">
    <property type="entry name" value="COG_su2_N"/>
</dbReference>
<dbReference type="GO" id="GO:0017119">
    <property type="term" value="C:Golgi transport complex"/>
    <property type="evidence" value="ECO:0007669"/>
    <property type="project" value="TreeGrafter"/>
</dbReference>
<dbReference type="PANTHER" id="PTHR12961:SF0">
    <property type="entry name" value="CONSERVED OLIGOMERIC GOLGI COMPLEX SUBUNIT 2"/>
    <property type="match status" value="1"/>
</dbReference>
<keyword evidence="12" id="KW-1185">Reference proteome</keyword>
<dbReference type="Pfam" id="PF06148">
    <property type="entry name" value="COG2_N"/>
    <property type="match status" value="1"/>
</dbReference>
<evidence type="ECO:0000256" key="2">
    <source>
        <dbReference type="ARBA" id="ARBA00007603"/>
    </source>
</evidence>
<dbReference type="FunCoup" id="A0A6P8HSL7">
    <property type="interactions" value="2630"/>
</dbReference>
<reference evidence="13" key="1">
    <citation type="submission" date="2025-08" db="UniProtKB">
        <authorList>
            <consortium name="RefSeq"/>
        </authorList>
    </citation>
    <scope>IDENTIFICATION</scope>
    <source>
        <tissue evidence="13">Tentacle</tissue>
    </source>
</reference>
<sequence>MATTDKSVVVPPENPSSCFTRDDFIKDSFSVDSFVTSHKGSASLDTIKNDLEEYLKSLKAALIELINQDYADFVNLSTNLVGLDKSINNLSVPLGQLKEEVLLIRTELDGTIASIEGKLEARALLRQKKICMQHLLNITKSLEKIERLLHGSITDNDSHIGEESEDESHLIERVASEFNQLQYYVTESQGHPLVESIKYRISAITLTLQKKLEAAFQDAVQSGNLNLLARVLRTYAIIDKIKDVELLFREKIVKPYMDRVISEKTLLTDPVNGLKDLYSKILEFIPRSCTNMIQITSGRLASEDSSFGEQRTAIRGFDFIVNAVWPEVVKLIETRLSSIFAPGNPDAFHKRYTTSMWFVEKFEGLCASKASVTRLRNHSSFNSFMAHWSLPVYFQIRFQDIAGKIEMVLDNPTDPPLTVEGDFNTAVCNILWWGLETCWSDSVYIKALCHRFWKLTLQIISRFSQWLENEGIFKEQAENDSSEQPTSYFVYLLIDTHSLSQKISELFKRSIQPKLVSAGLQDFSSLTDALEESKTNLINLLPKIEEKIIQQVVAKSLVGLDAARNIPRLYRRTNKEVPSQPSPFVGIVIKPLNDFQEEFKHMVGKEQLQTWASKVLQIVFERYFTITSDVLTSIKKTEDSLLRLKRTRKQAGGGTNNSSNTQDGQGPMSDDDKIRLQFSLDVEEFRILMKGLDVNEASCSNYTELVSMVQAAQSSGQASQMQ</sequence>
<dbReference type="Pfam" id="PF12022">
    <property type="entry name" value="COG2_C"/>
    <property type="match status" value="1"/>
</dbReference>
<evidence type="ECO:0000259" key="10">
    <source>
        <dbReference type="Pfam" id="PF06148"/>
    </source>
</evidence>
<dbReference type="Proteomes" id="UP000515163">
    <property type="component" value="Unplaced"/>
</dbReference>
<evidence type="ECO:0000259" key="11">
    <source>
        <dbReference type="Pfam" id="PF12022"/>
    </source>
</evidence>
<dbReference type="InterPro" id="IPR024603">
    <property type="entry name" value="COG_complex_COG2_C"/>
</dbReference>
<dbReference type="GO" id="GO:0006891">
    <property type="term" value="P:intra-Golgi vesicle-mediated transport"/>
    <property type="evidence" value="ECO:0007669"/>
    <property type="project" value="TreeGrafter"/>
</dbReference>
<evidence type="ECO:0000256" key="6">
    <source>
        <dbReference type="ARBA" id="ARBA00023034"/>
    </source>
</evidence>
<dbReference type="OrthoDB" id="332281at2759"/>
<keyword evidence="5" id="KW-0653">Protein transport</keyword>
<evidence type="ECO:0000256" key="4">
    <source>
        <dbReference type="ARBA" id="ARBA00022448"/>
    </source>
</evidence>
<dbReference type="InterPro" id="IPR009316">
    <property type="entry name" value="COG2"/>
</dbReference>
<dbReference type="GO" id="GO:0000139">
    <property type="term" value="C:Golgi membrane"/>
    <property type="evidence" value="ECO:0007669"/>
    <property type="project" value="UniProtKB-SubCell"/>
</dbReference>
<keyword evidence="7" id="KW-0472">Membrane</keyword>
<keyword evidence="6" id="KW-0333">Golgi apparatus</keyword>
<feature type="region of interest" description="Disordered" evidence="9">
    <location>
        <begin position="647"/>
        <end position="672"/>
    </location>
</feature>